<evidence type="ECO:0000256" key="7">
    <source>
        <dbReference type="RuleBase" id="RU363032"/>
    </source>
</evidence>
<dbReference type="CDD" id="cd06261">
    <property type="entry name" value="TM_PBP2"/>
    <property type="match status" value="1"/>
</dbReference>
<keyword evidence="3" id="KW-1003">Cell membrane</keyword>
<dbReference type="GO" id="GO:0005886">
    <property type="term" value="C:plasma membrane"/>
    <property type="evidence" value="ECO:0007669"/>
    <property type="project" value="UniProtKB-SubCell"/>
</dbReference>
<feature type="compositionally biased region" description="Low complexity" evidence="8">
    <location>
        <begin position="1"/>
        <end position="17"/>
    </location>
</feature>
<dbReference type="InterPro" id="IPR035906">
    <property type="entry name" value="MetI-like_sf"/>
</dbReference>
<proteinExistence type="inferred from homology"/>
<gene>
    <name evidence="10" type="ORF">E6H03_00435</name>
</gene>
<accession>A0A537JPF3</accession>
<evidence type="ECO:0000313" key="11">
    <source>
        <dbReference type="Proteomes" id="UP000318093"/>
    </source>
</evidence>
<dbReference type="Pfam" id="PF19300">
    <property type="entry name" value="BPD_transp_1_N"/>
    <property type="match status" value="1"/>
</dbReference>
<name>A0A537JPF3_9BACT</name>
<sequence length="334" mass="35466">MPWPRTCGCTTCRSRSSGGRGGAPGARRSTRPGRPVGGPPRGWGTAMLRYIIQRLLQLIPILIGISLLTFLMLHLIPGDPVLIFAGDKPMTEERAAEIRHQLGLDRPLWVQYGDYAAHAVRGDLGRGLRSQRPVLDSILEVAPGTTQLTLAALALATILGMTLGILAALARGTWLDTAAMTFAILGVSMPVFYSSLLMILLFSFTLGWLPATGQGGVARLVMPATALGLISAAVLARLVRSGMLAVLRQEYVVTARAKGLAPRVVVLRHALKNALIPTITMLGLQLGALLGGAVVTETIFSRPGVGRLAVEAILSRSFPLGTRPSTRGYAINDD</sequence>
<keyword evidence="6 7" id="KW-0472">Membrane</keyword>
<dbReference type="PROSITE" id="PS50928">
    <property type="entry name" value="ABC_TM1"/>
    <property type="match status" value="1"/>
</dbReference>
<evidence type="ECO:0000256" key="4">
    <source>
        <dbReference type="ARBA" id="ARBA00022692"/>
    </source>
</evidence>
<evidence type="ECO:0000313" key="10">
    <source>
        <dbReference type="EMBL" id="TMI85415.1"/>
    </source>
</evidence>
<dbReference type="EMBL" id="VBAN01000011">
    <property type="protein sequence ID" value="TMI85415.1"/>
    <property type="molecule type" value="Genomic_DNA"/>
</dbReference>
<protein>
    <submittedName>
        <fullName evidence="10">ABC transporter permease</fullName>
    </submittedName>
</protein>
<dbReference type="SUPFAM" id="SSF161098">
    <property type="entry name" value="MetI-like"/>
    <property type="match status" value="1"/>
</dbReference>
<dbReference type="Proteomes" id="UP000318093">
    <property type="component" value="Unassembled WGS sequence"/>
</dbReference>
<evidence type="ECO:0000256" key="2">
    <source>
        <dbReference type="ARBA" id="ARBA00022448"/>
    </source>
</evidence>
<dbReference type="PANTHER" id="PTHR43163">
    <property type="entry name" value="DIPEPTIDE TRANSPORT SYSTEM PERMEASE PROTEIN DPPB-RELATED"/>
    <property type="match status" value="1"/>
</dbReference>
<feature type="transmembrane region" description="Helical" evidence="7">
    <location>
        <begin position="182"/>
        <end position="208"/>
    </location>
</feature>
<comment type="subcellular location">
    <subcellularLocation>
        <location evidence="1 7">Cell membrane</location>
        <topology evidence="1 7">Multi-pass membrane protein</topology>
    </subcellularLocation>
</comment>
<evidence type="ECO:0000256" key="8">
    <source>
        <dbReference type="SAM" id="MobiDB-lite"/>
    </source>
</evidence>
<dbReference type="Pfam" id="PF00528">
    <property type="entry name" value="BPD_transp_1"/>
    <property type="match status" value="1"/>
</dbReference>
<evidence type="ECO:0000256" key="1">
    <source>
        <dbReference type="ARBA" id="ARBA00004651"/>
    </source>
</evidence>
<comment type="caution">
    <text evidence="10">The sequence shown here is derived from an EMBL/GenBank/DDBJ whole genome shotgun (WGS) entry which is preliminary data.</text>
</comment>
<comment type="similarity">
    <text evidence="7">Belongs to the binding-protein-dependent transport system permease family.</text>
</comment>
<evidence type="ECO:0000256" key="6">
    <source>
        <dbReference type="ARBA" id="ARBA00023136"/>
    </source>
</evidence>
<dbReference type="PANTHER" id="PTHR43163:SF6">
    <property type="entry name" value="DIPEPTIDE TRANSPORT SYSTEM PERMEASE PROTEIN DPPB-RELATED"/>
    <property type="match status" value="1"/>
</dbReference>
<keyword evidence="5 7" id="KW-1133">Transmembrane helix</keyword>
<reference evidence="10 11" key="1">
    <citation type="journal article" date="2019" name="Nat. Microbiol.">
        <title>Mediterranean grassland soil C-N compound turnover is dependent on rainfall and depth, and is mediated by genomically divergent microorganisms.</title>
        <authorList>
            <person name="Diamond S."/>
            <person name="Andeer P.F."/>
            <person name="Li Z."/>
            <person name="Crits-Christoph A."/>
            <person name="Burstein D."/>
            <person name="Anantharaman K."/>
            <person name="Lane K.R."/>
            <person name="Thomas B.C."/>
            <person name="Pan C."/>
            <person name="Northen T.R."/>
            <person name="Banfield J.F."/>
        </authorList>
    </citation>
    <scope>NUCLEOTIDE SEQUENCE [LARGE SCALE GENOMIC DNA]</scope>
    <source>
        <strain evidence="10">NP_6</strain>
    </source>
</reference>
<evidence type="ECO:0000256" key="5">
    <source>
        <dbReference type="ARBA" id="ARBA00022989"/>
    </source>
</evidence>
<feature type="transmembrane region" description="Helical" evidence="7">
    <location>
        <begin position="55"/>
        <end position="76"/>
    </location>
</feature>
<feature type="domain" description="ABC transmembrane type-1" evidence="9">
    <location>
        <begin position="142"/>
        <end position="334"/>
    </location>
</feature>
<organism evidence="10 11">
    <name type="scientific">Candidatus Segetimicrobium genomatis</name>
    <dbReference type="NCBI Taxonomy" id="2569760"/>
    <lineage>
        <taxon>Bacteria</taxon>
        <taxon>Bacillati</taxon>
        <taxon>Candidatus Sysuimicrobiota</taxon>
        <taxon>Candidatus Sysuimicrobiia</taxon>
        <taxon>Candidatus Sysuimicrobiales</taxon>
        <taxon>Candidatus Segetimicrobiaceae</taxon>
        <taxon>Candidatus Segetimicrobium</taxon>
    </lineage>
</organism>
<dbReference type="InterPro" id="IPR000515">
    <property type="entry name" value="MetI-like"/>
</dbReference>
<evidence type="ECO:0000256" key="3">
    <source>
        <dbReference type="ARBA" id="ARBA00022475"/>
    </source>
</evidence>
<dbReference type="AlphaFoldDB" id="A0A537JPF3"/>
<dbReference type="Gene3D" id="1.10.3720.10">
    <property type="entry name" value="MetI-like"/>
    <property type="match status" value="1"/>
</dbReference>
<feature type="transmembrane region" description="Helical" evidence="7">
    <location>
        <begin position="220"/>
        <end position="239"/>
    </location>
</feature>
<dbReference type="GO" id="GO:0055085">
    <property type="term" value="P:transmembrane transport"/>
    <property type="evidence" value="ECO:0007669"/>
    <property type="project" value="InterPro"/>
</dbReference>
<feature type="region of interest" description="Disordered" evidence="8">
    <location>
        <begin position="1"/>
        <end position="40"/>
    </location>
</feature>
<keyword evidence="4 7" id="KW-0812">Transmembrane</keyword>
<keyword evidence="2 7" id="KW-0813">Transport</keyword>
<evidence type="ECO:0000259" key="9">
    <source>
        <dbReference type="PROSITE" id="PS50928"/>
    </source>
</evidence>
<dbReference type="InterPro" id="IPR045621">
    <property type="entry name" value="BPD_transp_1_N"/>
</dbReference>
<feature type="transmembrane region" description="Helical" evidence="7">
    <location>
        <begin position="148"/>
        <end position="170"/>
    </location>
</feature>